<protein>
    <submittedName>
        <fullName evidence="1">Uncharacterized protein</fullName>
    </submittedName>
</protein>
<dbReference type="Proteomes" id="UP000244013">
    <property type="component" value="Unassembled WGS sequence"/>
</dbReference>
<name>A0A2T5TYA6_9SPHN</name>
<reference evidence="1 2" key="1">
    <citation type="submission" date="2018-04" db="EMBL/GenBank/DDBJ databases">
        <title>Genomic Encyclopedia of Type Strains, Phase III (KMG-III): the genomes of soil and plant-associated and newly described type strains.</title>
        <authorList>
            <person name="Whitman W."/>
        </authorList>
    </citation>
    <scope>NUCLEOTIDE SEQUENCE [LARGE SCALE GENOMIC DNA]</scope>
    <source>
        <strain evidence="1 2">MA-olki</strain>
    </source>
</reference>
<evidence type="ECO:0000313" key="1">
    <source>
        <dbReference type="EMBL" id="PTW44234.1"/>
    </source>
</evidence>
<evidence type="ECO:0000313" key="2">
    <source>
        <dbReference type="Proteomes" id="UP000244013"/>
    </source>
</evidence>
<organism evidence="1 2">
    <name type="scientific">Sphingomonas faeni</name>
    <dbReference type="NCBI Taxonomy" id="185950"/>
    <lineage>
        <taxon>Bacteria</taxon>
        <taxon>Pseudomonadati</taxon>
        <taxon>Pseudomonadota</taxon>
        <taxon>Alphaproteobacteria</taxon>
        <taxon>Sphingomonadales</taxon>
        <taxon>Sphingomonadaceae</taxon>
        <taxon>Sphingomonas</taxon>
    </lineage>
</organism>
<gene>
    <name evidence="1" type="ORF">C8J25_11171</name>
</gene>
<comment type="caution">
    <text evidence="1">The sequence shown here is derived from an EMBL/GenBank/DDBJ whole genome shotgun (WGS) entry which is preliminary data.</text>
</comment>
<dbReference type="AlphaFoldDB" id="A0A2T5TYA6"/>
<accession>A0A2T5TYA6</accession>
<dbReference type="EMBL" id="QAYE01000011">
    <property type="protein sequence ID" value="PTW44234.1"/>
    <property type="molecule type" value="Genomic_DNA"/>
</dbReference>
<sequence length="47" mass="5254">MHYGLKPKEYLEADPPARINDIAVLIGVSRQAIYRRLESDKAPAACL</sequence>
<proteinExistence type="predicted"/>